<organism evidence="1 2">
    <name type="scientific">Lusitaniella coriacea LEGE 07157</name>
    <dbReference type="NCBI Taxonomy" id="945747"/>
    <lineage>
        <taxon>Bacteria</taxon>
        <taxon>Bacillati</taxon>
        <taxon>Cyanobacteriota</taxon>
        <taxon>Cyanophyceae</taxon>
        <taxon>Spirulinales</taxon>
        <taxon>Lusitaniellaceae</taxon>
        <taxon>Lusitaniella</taxon>
    </lineage>
</organism>
<keyword evidence="2" id="KW-1185">Reference proteome</keyword>
<dbReference type="InterPro" id="IPR014951">
    <property type="entry name" value="DUF1822"/>
</dbReference>
<dbReference type="AlphaFoldDB" id="A0A8J7DZA3"/>
<evidence type="ECO:0000313" key="2">
    <source>
        <dbReference type="Proteomes" id="UP000654482"/>
    </source>
</evidence>
<dbReference type="Pfam" id="PF08852">
    <property type="entry name" value="DUF1822"/>
    <property type="match status" value="1"/>
</dbReference>
<dbReference type="Proteomes" id="UP000654482">
    <property type="component" value="Unassembled WGS sequence"/>
</dbReference>
<accession>A0A8J7DZA3</accession>
<evidence type="ECO:0000313" key="1">
    <source>
        <dbReference type="EMBL" id="MBE9118077.1"/>
    </source>
</evidence>
<dbReference type="RefSeq" id="WP_194031164.1">
    <property type="nucleotide sequence ID" value="NZ_JADEWZ010000037.1"/>
</dbReference>
<name>A0A8J7DZA3_9CYAN</name>
<reference evidence="1" key="1">
    <citation type="submission" date="2020-10" db="EMBL/GenBank/DDBJ databases">
        <authorList>
            <person name="Castelo-Branco R."/>
            <person name="Eusebio N."/>
            <person name="Adriana R."/>
            <person name="Vieira A."/>
            <person name="Brugerolle De Fraissinette N."/>
            <person name="Rezende De Castro R."/>
            <person name="Schneider M.P."/>
            <person name="Vasconcelos V."/>
            <person name="Leao P.N."/>
        </authorList>
    </citation>
    <scope>NUCLEOTIDE SEQUENCE</scope>
    <source>
        <strain evidence="1">LEGE 07157</strain>
    </source>
</reference>
<comment type="caution">
    <text evidence="1">The sequence shown here is derived from an EMBL/GenBank/DDBJ whole genome shotgun (WGS) entry which is preliminary data.</text>
</comment>
<sequence>MITITEEQLMFTVPLTLEAHKIAQQFYRHQSRADKAKQVYLNTLAVYAANYYLQCLGFKTNIEAGDSWNPLLQTLSDTADLIVTDWGKLECRPVLPDAEVCHIPPEAWEERRGYLAVQFNRELTEAKILGFIPETNREIVSLSQFRSLEALIDHLHEPSRQSAPVRLSQWLQGIVDAGWETLDTLLQPQHPELAFNFRSNGVRDRAKVIQRGKLLHFENAQQQVALLVSIHPPNESEVQIVVEVCSIDEQTHLPPNLQLMILDENGEAVMHAISRSTPSIQLEFSGEIGESFAVKVMLDDDYLLEPFAI</sequence>
<proteinExistence type="predicted"/>
<dbReference type="EMBL" id="JADEWZ010000037">
    <property type="protein sequence ID" value="MBE9118077.1"/>
    <property type="molecule type" value="Genomic_DNA"/>
</dbReference>
<gene>
    <name evidence="1" type="ORF">IQ249_19455</name>
</gene>
<protein>
    <submittedName>
        <fullName evidence="1">DUF1822 family protein</fullName>
    </submittedName>
</protein>